<name>A0A5C7BC97_9FLAO</name>
<evidence type="ECO:0000313" key="1">
    <source>
        <dbReference type="EMBL" id="TXE16525.1"/>
    </source>
</evidence>
<keyword evidence="2" id="KW-1185">Reference proteome</keyword>
<gene>
    <name evidence="1" type="ORF">ES692_12160</name>
</gene>
<proteinExistence type="predicted"/>
<sequence>MNSLKVVLLAIIFPFFLSAVHKYYVSVTQIEYVKEQKSLQIITRIDVDDLELTLQERFDKTINLTTMDEKSTVDEYIKKYLKQKFEIKINTKEVILTFVGKDYENDQVICYLEIENVEGINTIEISNTVLFDLFPKQKNIVKSKINSKVNNLIFTKEDTNQYLNFK</sequence>
<evidence type="ECO:0000313" key="2">
    <source>
        <dbReference type="Proteomes" id="UP000321938"/>
    </source>
</evidence>
<dbReference type="OrthoDB" id="5735516at2"/>
<dbReference type="STRING" id="1123037.GCA_000425305_03353"/>
<dbReference type="EMBL" id="VOSB01000017">
    <property type="protein sequence ID" value="TXE16525.1"/>
    <property type="molecule type" value="Genomic_DNA"/>
</dbReference>
<dbReference type="Proteomes" id="UP000321938">
    <property type="component" value="Unassembled WGS sequence"/>
</dbReference>
<dbReference type="AlphaFoldDB" id="A0A5C7BC97"/>
<dbReference type="RefSeq" id="WP_028873015.1">
    <property type="nucleotide sequence ID" value="NZ_VOSB01000017.1"/>
</dbReference>
<reference evidence="1 2" key="1">
    <citation type="submission" date="2019-08" db="EMBL/GenBank/DDBJ databases">
        <title>Genome of Psychroserpens burtonensis ACAM 167.</title>
        <authorList>
            <person name="Bowman J.P."/>
        </authorList>
    </citation>
    <scope>NUCLEOTIDE SEQUENCE [LARGE SCALE GENOMIC DNA]</scope>
    <source>
        <strain evidence="1 2">ACAM 167</strain>
    </source>
</reference>
<organism evidence="1 2">
    <name type="scientific">Psychroserpens burtonensis</name>
    <dbReference type="NCBI Taxonomy" id="49278"/>
    <lineage>
        <taxon>Bacteria</taxon>
        <taxon>Pseudomonadati</taxon>
        <taxon>Bacteroidota</taxon>
        <taxon>Flavobacteriia</taxon>
        <taxon>Flavobacteriales</taxon>
        <taxon>Flavobacteriaceae</taxon>
        <taxon>Psychroserpens</taxon>
    </lineage>
</organism>
<dbReference type="Pfam" id="PF20420">
    <property type="entry name" value="DUF6702"/>
    <property type="match status" value="1"/>
</dbReference>
<comment type="caution">
    <text evidence="1">The sequence shown here is derived from an EMBL/GenBank/DDBJ whole genome shotgun (WGS) entry which is preliminary data.</text>
</comment>
<dbReference type="InterPro" id="IPR046525">
    <property type="entry name" value="DUF6702"/>
</dbReference>
<accession>A0A5C7BC97</accession>
<protein>
    <submittedName>
        <fullName evidence="1">Peptidase E</fullName>
    </submittedName>
</protein>